<dbReference type="PANTHER" id="PTHR30469">
    <property type="entry name" value="MULTIDRUG RESISTANCE PROTEIN MDTA"/>
    <property type="match status" value="1"/>
</dbReference>
<keyword evidence="2" id="KW-0732">Signal</keyword>
<dbReference type="Gene3D" id="2.40.50.100">
    <property type="match status" value="1"/>
</dbReference>
<dbReference type="GO" id="GO:0015562">
    <property type="term" value="F:efflux transmembrane transporter activity"/>
    <property type="evidence" value="ECO:0007669"/>
    <property type="project" value="TreeGrafter"/>
</dbReference>
<dbReference type="EMBL" id="WTYA01000007">
    <property type="protein sequence ID" value="MXP29122.1"/>
    <property type="molecule type" value="Genomic_DNA"/>
</dbReference>
<dbReference type="GO" id="GO:1990281">
    <property type="term" value="C:efflux pump complex"/>
    <property type="evidence" value="ECO:0007669"/>
    <property type="project" value="TreeGrafter"/>
</dbReference>
<gene>
    <name evidence="4" type="ORF">GRI58_09845</name>
</gene>
<dbReference type="PROSITE" id="PS51257">
    <property type="entry name" value="PROKAR_LIPOPROTEIN"/>
    <property type="match status" value="1"/>
</dbReference>
<dbReference type="InterPro" id="IPR006143">
    <property type="entry name" value="RND_pump_MFP"/>
</dbReference>
<evidence type="ECO:0000256" key="1">
    <source>
        <dbReference type="ARBA" id="ARBA00009477"/>
    </source>
</evidence>
<dbReference type="Gene3D" id="1.10.287.470">
    <property type="entry name" value="Helix hairpin bin"/>
    <property type="match status" value="1"/>
</dbReference>
<dbReference type="Gene3D" id="2.40.420.20">
    <property type="match status" value="1"/>
</dbReference>
<sequence length="345" mass="34896">MRMGGPRIGLAGAALAVTILLASCGSETIAPQTKSAAKGPILTVQQANAPTWASVSAEVSTVDQAQALARIPGILSKVTVKDGDYVKKGQLIARIVDSQLGYQSGAYGAQAAAAQAQAAQAKADLSRTQFLYNNGVYSKARLEQAQAAASAAAAQVRAAQQQQSAVKAVAGQGAVLAPSTGRVLNADVPAGSAVAPGMSIATITSGPVILRLDLPESLVGQVRVGSAVVTGDINSNGQGERGAITKIYPSVNSGQVRADATMPGLDGSLIGRRVAAKVEAGSHTALLVPAKYVTTRFGIDYVSVRGPKGELATVPVQTSPSMEKGMVEILSGISAGDRLVLGTSK</sequence>
<reference evidence="4 5" key="1">
    <citation type="submission" date="2019-12" db="EMBL/GenBank/DDBJ databases">
        <title>Genomic-based taxomic classification of the family Erythrobacteraceae.</title>
        <authorList>
            <person name="Xu L."/>
        </authorList>
    </citation>
    <scope>NUCLEOTIDE SEQUENCE [LARGE SCALE GENOMIC DNA]</scope>
    <source>
        <strain evidence="4 5">KEMB 9005-328</strain>
    </source>
</reference>
<organism evidence="4 5">
    <name type="scientific">Qipengyuania algicida</name>
    <dbReference type="NCBI Taxonomy" id="1836209"/>
    <lineage>
        <taxon>Bacteria</taxon>
        <taxon>Pseudomonadati</taxon>
        <taxon>Pseudomonadota</taxon>
        <taxon>Alphaproteobacteria</taxon>
        <taxon>Sphingomonadales</taxon>
        <taxon>Erythrobacteraceae</taxon>
        <taxon>Qipengyuania</taxon>
    </lineage>
</organism>
<keyword evidence="5" id="KW-1185">Reference proteome</keyword>
<dbReference type="Pfam" id="PF25917">
    <property type="entry name" value="BSH_RND"/>
    <property type="match status" value="1"/>
</dbReference>
<accession>A0A845AF19</accession>
<comment type="caution">
    <text evidence="4">The sequence shown here is derived from an EMBL/GenBank/DDBJ whole genome shotgun (WGS) entry which is preliminary data.</text>
</comment>
<dbReference type="PANTHER" id="PTHR30469:SF15">
    <property type="entry name" value="HLYD FAMILY OF SECRETION PROTEINS"/>
    <property type="match status" value="1"/>
</dbReference>
<comment type="similarity">
    <text evidence="1">Belongs to the membrane fusion protein (MFP) (TC 8.A.1) family.</text>
</comment>
<feature type="chain" id="PRO_5032521188" evidence="2">
    <location>
        <begin position="23"/>
        <end position="345"/>
    </location>
</feature>
<dbReference type="NCBIfam" id="TIGR01730">
    <property type="entry name" value="RND_mfp"/>
    <property type="match status" value="1"/>
</dbReference>
<evidence type="ECO:0000259" key="3">
    <source>
        <dbReference type="Pfam" id="PF25917"/>
    </source>
</evidence>
<proteinExistence type="inferred from homology"/>
<evidence type="ECO:0000313" key="4">
    <source>
        <dbReference type="EMBL" id="MXP29122.1"/>
    </source>
</evidence>
<evidence type="ECO:0000256" key="2">
    <source>
        <dbReference type="SAM" id="SignalP"/>
    </source>
</evidence>
<dbReference type="OrthoDB" id="7914255at2"/>
<dbReference type="Gene3D" id="2.40.30.170">
    <property type="match status" value="1"/>
</dbReference>
<dbReference type="AlphaFoldDB" id="A0A845AF19"/>
<feature type="signal peptide" evidence="2">
    <location>
        <begin position="1"/>
        <end position="22"/>
    </location>
</feature>
<protein>
    <submittedName>
        <fullName evidence="4">Efflux RND transporter periplasmic adaptor subunit</fullName>
    </submittedName>
</protein>
<feature type="domain" description="Multidrug resistance protein MdtA-like barrel-sandwich hybrid" evidence="3">
    <location>
        <begin position="65"/>
        <end position="203"/>
    </location>
</feature>
<evidence type="ECO:0000313" key="5">
    <source>
        <dbReference type="Proteomes" id="UP000439780"/>
    </source>
</evidence>
<dbReference type="InterPro" id="IPR058625">
    <property type="entry name" value="MdtA-like_BSH"/>
</dbReference>
<dbReference type="Proteomes" id="UP000439780">
    <property type="component" value="Unassembled WGS sequence"/>
</dbReference>
<name>A0A845AF19_9SPHN</name>
<dbReference type="SUPFAM" id="SSF111369">
    <property type="entry name" value="HlyD-like secretion proteins"/>
    <property type="match status" value="1"/>
</dbReference>